<dbReference type="Pfam" id="PF06240">
    <property type="entry name" value="COXG"/>
    <property type="match status" value="1"/>
</dbReference>
<evidence type="ECO:0000313" key="2">
    <source>
        <dbReference type="Proteomes" id="UP000240880"/>
    </source>
</evidence>
<dbReference type="InterPro" id="IPR023393">
    <property type="entry name" value="START-like_dom_sf"/>
</dbReference>
<dbReference type="InterPro" id="IPR010419">
    <property type="entry name" value="CO_DH_gsu"/>
</dbReference>
<evidence type="ECO:0008006" key="3">
    <source>
        <dbReference type="Google" id="ProtNLM"/>
    </source>
</evidence>
<dbReference type="SUPFAM" id="SSF55961">
    <property type="entry name" value="Bet v1-like"/>
    <property type="match status" value="1"/>
</dbReference>
<dbReference type="AlphaFoldDB" id="A0A2R6A7R1"/>
<organism evidence="1 2">
    <name type="scientific">Candidatus Marsarchaeota G1 archaeon OSP_D</name>
    <dbReference type="NCBI Taxonomy" id="1978155"/>
    <lineage>
        <taxon>Archaea</taxon>
        <taxon>Candidatus Marsarchaeota</taxon>
        <taxon>Candidatus Marsarchaeota group 1</taxon>
    </lineage>
</organism>
<sequence length="151" mass="16459">MKSLDKSFQGSFALQADAQKVLAILKDIKSVEFLAPGVQSVLKMDEQNKEALVKLKMSFGSLSFDREVLLSLREIEHGVKLKASTYGLELEANVFVQKADGGCVVNYSVSAKSTSFAGALVLNAVGDSVVKQFAEEFEQKIKKALLEVHAF</sequence>
<name>A0A2R6A7R1_9ARCH</name>
<accession>A0A2R6A7R1</accession>
<dbReference type="Gene3D" id="3.30.530.20">
    <property type="match status" value="1"/>
</dbReference>
<reference evidence="1 2" key="1">
    <citation type="submission" date="2017-04" db="EMBL/GenBank/DDBJ databases">
        <title>Novel microbial lineages endemic to geothermal iron-oxide mats fill important gaps in the evolutionary history of Archaea.</title>
        <authorList>
            <person name="Jay Z.J."/>
            <person name="Beam J.P."/>
            <person name="Dlakic M."/>
            <person name="Rusch D.B."/>
            <person name="Kozubal M.A."/>
            <person name="Inskeep W.P."/>
        </authorList>
    </citation>
    <scope>NUCLEOTIDE SEQUENCE [LARGE SCALE GENOMIC DNA]</scope>
    <source>
        <strain evidence="1">OSP_D</strain>
    </source>
</reference>
<evidence type="ECO:0000313" key="1">
    <source>
        <dbReference type="EMBL" id="PSN82387.1"/>
    </source>
</evidence>
<dbReference type="Proteomes" id="UP000240880">
    <property type="component" value="Unassembled WGS sequence"/>
</dbReference>
<gene>
    <name evidence="1" type="ORF">B9Q01_08215</name>
</gene>
<dbReference type="EMBL" id="NEXC01000078">
    <property type="protein sequence ID" value="PSN82387.1"/>
    <property type="molecule type" value="Genomic_DNA"/>
</dbReference>
<comment type="caution">
    <text evidence="1">The sequence shown here is derived from an EMBL/GenBank/DDBJ whole genome shotgun (WGS) entry which is preliminary data.</text>
</comment>
<protein>
    <recommendedName>
        <fullName evidence="3">Carbon monoxide dehydrogenase</fullName>
    </recommendedName>
</protein>
<proteinExistence type="predicted"/>